<sequence length="273" mass="29566">MAAMTTPTHACPSDRDGFWFDAADPSLALERAGNHVRLARAEPPWIVVDQSIASLTLGRHWPGRLWRVRVTQLGDMSGLVAQPGYWRAAAIELLQPLPLGTLFGPHGEAVVDILARIPELTREQAQALGAGLPDDGWDRYGRAWERWAADEDGPAATPPDGSAESPPQSEWHGVLSAARRRGGAHSPIHAGFMQVHGQLRRRAEAVDGDAAFIREEDEDGDIDEWLAAPWDRASDALLFAAMARGAPQYLSAADAEALSRPWRDVFGDPAGPA</sequence>
<dbReference type="Proteomes" id="UP000060602">
    <property type="component" value="Chromosome"/>
</dbReference>
<evidence type="ECO:0000313" key="3">
    <source>
        <dbReference type="Proteomes" id="UP000060602"/>
    </source>
</evidence>
<proteinExistence type="predicted"/>
<evidence type="ECO:0000313" key="2">
    <source>
        <dbReference type="EMBL" id="AMG34720.1"/>
    </source>
</evidence>
<gene>
    <name evidence="2" type="ORF">AL504_00765</name>
</gene>
<protein>
    <submittedName>
        <fullName evidence="2">Uncharacterized protein</fullName>
    </submittedName>
</protein>
<accession>A0A0X8NUP7</accession>
<evidence type="ECO:0000256" key="1">
    <source>
        <dbReference type="SAM" id="MobiDB-lite"/>
    </source>
</evidence>
<organism evidence="2 3">
    <name type="scientific">Alcaligenes xylosoxydans xylosoxydans</name>
    <name type="common">Achromobacter xylosoxidans</name>
    <dbReference type="NCBI Taxonomy" id="85698"/>
    <lineage>
        <taxon>Bacteria</taxon>
        <taxon>Pseudomonadati</taxon>
        <taxon>Pseudomonadota</taxon>
        <taxon>Betaproteobacteria</taxon>
        <taxon>Burkholderiales</taxon>
        <taxon>Alcaligenaceae</taxon>
        <taxon>Achromobacter</taxon>
    </lineage>
</organism>
<dbReference type="EMBL" id="CP014060">
    <property type="protein sequence ID" value="AMG34720.1"/>
    <property type="molecule type" value="Genomic_DNA"/>
</dbReference>
<dbReference type="AlphaFoldDB" id="A0A0X8NUP7"/>
<reference evidence="3" key="1">
    <citation type="submission" date="2015-12" db="EMBL/GenBank/DDBJ databases">
        <title>FDA dAtabase for Regulatory Grade micrObial Sequences (FDA-ARGOS): Supporting development and validation of Infectious Disease Dx tests.</title>
        <authorList>
            <person name="Case J."/>
            <person name="Tallon L."/>
            <person name="Sadzewicz L."/>
            <person name="Sengamalay N."/>
            <person name="Ott S."/>
            <person name="Godinez A."/>
            <person name="Nagaraj S."/>
            <person name="Nadendla S."/>
            <person name="Sichtig H."/>
        </authorList>
    </citation>
    <scope>NUCLEOTIDE SEQUENCE [LARGE SCALE GENOMIC DNA]</scope>
    <source>
        <strain evidence="3">FDAARGOS_147</strain>
    </source>
</reference>
<name>A0A0X8NUP7_ALCXX</name>
<feature type="region of interest" description="Disordered" evidence="1">
    <location>
        <begin position="151"/>
        <end position="173"/>
    </location>
</feature>